<dbReference type="Proteomes" id="UP001596312">
    <property type="component" value="Unassembled WGS sequence"/>
</dbReference>
<dbReference type="CDD" id="cd00090">
    <property type="entry name" value="HTH_ARSR"/>
    <property type="match status" value="1"/>
</dbReference>
<dbReference type="PRINTS" id="PR00033">
    <property type="entry name" value="HTHASNC"/>
</dbReference>
<dbReference type="RefSeq" id="WP_340605154.1">
    <property type="nucleotide sequence ID" value="NZ_JBBMXV010000004.1"/>
</dbReference>
<dbReference type="PROSITE" id="PS00519">
    <property type="entry name" value="HTH_ASNC_1"/>
    <property type="match status" value="1"/>
</dbReference>
<dbReference type="Pfam" id="PF13412">
    <property type="entry name" value="HTH_24"/>
    <property type="match status" value="1"/>
</dbReference>
<sequence>MEIRLDEIDRQVIYSLMKDSRNTSAPDVAEMVNVSPGTIRNRIERLEKAGVITGYSARIDFERADGQLTNLYICNAPVSERESLIGQVQTIPGVINVRELMAGQRNLHVLAIGEDTADLRRIATGISKLGIDIQEEDLVESEVDHPYVPYGPEEDERRRTLSDFMSLAGGSEIVEITVQDEAPVTGSTVAEAVEDGIIDNQILLIAIEREGDILTPHGNTTIQAKDVVTLFSRGGVDEPMLTGFRGDSTPA</sequence>
<dbReference type="SUPFAM" id="SSF116726">
    <property type="entry name" value="TrkA C-terminal domain-like"/>
    <property type="match status" value="1"/>
</dbReference>
<comment type="caution">
    <text evidence="6">The sequence shown here is derived from an EMBL/GenBank/DDBJ whole genome shotgun (WGS) entry which is preliminary data.</text>
</comment>
<dbReference type="AlphaFoldDB" id="A0ABD5VBJ4"/>
<evidence type="ECO:0000259" key="4">
    <source>
        <dbReference type="PROSITE" id="PS50956"/>
    </source>
</evidence>
<evidence type="ECO:0000313" key="7">
    <source>
        <dbReference type="Proteomes" id="UP001596312"/>
    </source>
</evidence>
<keyword evidence="2" id="KW-0238">DNA-binding</keyword>
<dbReference type="GO" id="GO:0003677">
    <property type="term" value="F:DNA binding"/>
    <property type="evidence" value="ECO:0007669"/>
    <property type="project" value="UniProtKB-KW"/>
</dbReference>
<dbReference type="Pfam" id="PF02080">
    <property type="entry name" value="TrkA_C"/>
    <property type="match status" value="1"/>
</dbReference>
<dbReference type="SUPFAM" id="SSF46785">
    <property type="entry name" value="Winged helix' DNA-binding domain"/>
    <property type="match status" value="1"/>
</dbReference>
<gene>
    <name evidence="6" type="ORF">ACFQGH_15420</name>
</gene>
<keyword evidence="7" id="KW-1185">Reference proteome</keyword>
<dbReference type="SMART" id="SM00344">
    <property type="entry name" value="HTH_ASNC"/>
    <property type="match status" value="1"/>
</dbReference>
<evidence type="ECO:0000313" key="6">
    <source>
        <dbReference type="EMBL" id="MFC6906585.1"/>
    </source>
</evidence>
<dbReference type="Gene3D" id="1.10.10.10">
    <property type="entry name" value="Winged helix-like DNA-binding domain superfamily/Winged helix DNA-binding domain"/>
    <property type="match status" value="1"/>
</dbReference>
<reference evidence="6 7" key="1">
    <citation type="journal article" date="2019" name="Int. J. Syst. Evol. Microbiol.">
        <title>The Global Catalogue of Microorganisms (GCM) 10K type strain sequencing project: providing services to taxonomists for standard genome sequencing and annotation.</title>
        <authorList>
            <consortium name="The Broad Institute Genomics Platform"/>
            <consortium name="The Broad Institute Genome Sequencing Center for Infectious Disease"/>
            <person name="Wu L."/>
            <person name="Ma J."/>
        </authorList>
    </citation>
    <scope>NUCLEOTIDE SEQUENCE [LARGE SCALE GENOMIC DNA]</scope>
    <source>
        <strain evidence="6 7">CGMCC 1.3240</strain>
    </source>
</reference>
<dbReference type="InterPro" id="IPR019885">
    <property type="entry name" value="Tscrpt_reg_HTH_AsnC-type_CS"/>
</dbReference>
<dbReference type="InterPro" id="IPR000485">
    <property type="entry name" value="AsnC-type_HTH_dom"/>
</dbReference>
<evidence type="ECO:0000259" key="5">
    <source>
        <dbReference type="PROSITE" id="PS51202"/>
    </source>
</evidence>
<dbReference type="Gene3D" id="3.30.70.1450">
    <property type="entry name" value="Regulator of K+ conductance, C-terminal domain"/>
    <property type="match status" value="1"/>
</dbReference>
<organism evidence="6 7">
    <name type="scientific">Halalkalicoccus tibetensis</name>
    <dbReference type="NCBI Taxonomy" id="175632"/>
    <lineage>
        <taxon>Archaea</taxon>
        <taxon>Methanobacteriati</taxon>
        <taxon>Methanobacteriota</taxon>
        <taxon>Stenosarchaea group</taxon>
        <taxon>Halobacteria</taxon>
        <taxon>Halobacteriales</taxon>
        <taxon>Halococcaceae</taxon>
        <taxon>Halalkalicoccus</taxon>
    </lineage>
</organism>
<feature type="domain" description="HTH asnC-type" evidence="4">
    <location>
        <begin position="5"/>
        <end position="68"/>
    </location>
</feature>
<dbReference type="InterPro" id="IPR036388">
    <property type="entry name" value="WH-like_DNA-bd_sf"/>
</dbReference>
<name>A0ABD5VBJ4_9EURY</name>
<dbReference type="PROSITE" id="PS51202">
    <property type="entry name" value="RCK_C"/>
    <property type="match status" value="1"/>
</dbReference>
<evidence type="ECO:0000256" key="1">
    <source>
        <dbReference type="ARBA" id="ARBA00023015"/>
    </source>
</evidence>
<dbReference type="PANTHER" id="PTHR30154">
    <property type="entry name" value="LEUCINE-RESPONSIVE REGULATORY PROTEIN"/>
    <property type="match status" value="1"/>
</dbReference>
<dbReference type="InterPro" id="IPR011991">
    <property type="entry name" value="ArsR-like_HTH"/>
</dbReference>
<proteinExistence type="predicted"/>
<keyword evidence="1" id="KW-0805">Transcription regulation</keyword>
<dbReference type="InterPro" id="IPR019888">
    <property type="entry name" value="Tscrpt_reg_AsnC-like"/>
</dbReference>
<evidence type="ECO:0000256" key="2">
    <source>
        <dbReference type="ARBA" id="ARBA00023125"/>
    </source>
</evidence>
<dbReference type="EMBL" id="JBHSXQ010000004">
    <property type="protein sequence ID" value="MFC6906585.1"/>
    <property type="molecule type" value="Genomic_DNA"/>
</dbReference>
<accession>A0ABD5VBJ4</accession>
<keyword evidence="3" id="KW-0804">Transcription</keyword>
<protein>
    <submittedName>
        <fullName evidence="6">Winged helix-turn-helix transcriptional regulator</fullName>
    </submittedName>
</protein>
<dbReference type="PROSITE" id="PS50956">
    <property type="entry name" value="HTH_ASNC_2"/>
    <property type="match status" value="1"/>
</dbReference>
<dbReference type="InterPro" id="IPR036721">
    <property type="entry name" value="RCK_C_sf"/>
</dbReference>
<dbReference type="InterPro" id="IPR006037">
    <property type="entry name" value="RCK_C"/>
</dbReference>
<dbReference type="PANTHER" id="PTHR30154:SF34">
    <property type="entry name" value="TRANSCRIPTIONAL REGULATOR AZLB"/>
    <property type="match status" value="1"/>
</dbReference>
<dbReference type="InterPro" id="IPR036390">
    <property type="entry name" value="WH_DNA-bd_sf"/>
</dbReference>
<feature type="domain" description="RCK C-terminal" evidence="5">
    <location>
        <begin position="159"/>
        <end position="247"/>
    </location>
</feature>
<evidence type="ECO:0000256" key="3">
    <source>
        <dbReference type="ARBA" id="ARBA00023163"/>
    </source>
</evidence>